<comment type="similarity">
    <text evidence="2 12">Belongs to the amiloride-sensitive sodium channel (TC 1.A.6) family.</text>
</comment>
<dbReference type="Gene3D" id="1.10.287.770">
    <property type="entry name" value="YojJ-like"/>
    <property type="match status" value="1"/>
</dbReference>
<evidence type="ECO:0000256" key="5">
    <source>
        <dbReference type="ARBA" id="ARBA00022692"/>
    </source>
</evidence>
<evidence type="ECO:0000256" key="9">
    <source>
        <dbReference type="ARBA" id="ARBA00023136"/>
    </source>
</evidence>
<evidence type="ECO:0000256" key="7">
    <source>
        <dbReference type="ARBA" id="ARBA00023053"/>
    </source>
</evidence>
<keyword evidence="11 12" id="KW-0407">Ion channel</keyword>
<dbReference type="GO" id="GO:0015280">
    <property type="term" value="F:ligand-gated sodium channel activity"/>
    <property type="evidence" value="ECO:0007669"/>
    <property type="project" value="TreeGrafter"/>
</dbReference>
<keyword evidence="5 12" id="KW-0812">Transmembrane</keyword>
<protein>
    <submittedName>
        <fullName evidence="15">Sodium channel protein Nach isoform X1</fullName>
    </submittedName>
</protein>
<dbReference type="Pfam" id="PF00858">
    <property type="entry name" value="ASC"/>
    <property type="match status" value="1"/>
</dbReference>
<dbReference type="RefSeq" id="XP_015593906.1">
    <property type="nucleotide sequence ID" value="XM_015738420.2"/>
</dbReference>
<evidence type="ECO:0000256" key="13">
    <source>
        <dbReference type="SAM" id="Phobius"/>
    </source>
</evidence>
<dbReference type="GeneID" id="107267130"/>
<keyword evidence="6 13" id="KW-1133">Transmembrane helix</keyword>
<sequence>MMLCVNWTFLNQTELSEDEKVFYEQIYEWNWKPINTTKGNNIPDGGYKTTFEQRTPSCDTIYRNCMVGGDRILCDDLFVKELSPVGACCRLILSKLNTDRPSKSVTFEPISYPIRSYIVGDLGLYPPRNRQPTFTFTIPIQVHLDMKMTQSTASLRLLTRRQRGCIFSDEEETLDCCILRCQKRKILGICGCLPWFLASSEEPECSIQQYSCLIQHADRLQHPKCNCRLPCRHIAYDCIRFITKKNFKLRSSCEYVISHWPTVQYQRKTLFGWLDLLVSFGGVAGLFLGYSLLTSVEFIYYFTLRSYCGAVLNTPNQRHNIVRLRTVKPKAQMNLNGKQKYYNYIQ</sequence>
<evidence type="ECO:0000256" key="8">
    <source>
        <dbReference type="ARBA" id="ARBA00023065"/>
    </source>
</evidence>
<keyword evidence="7" id="KW-0915">Sodium</keyword>
<evidence type="ECO:0000256" key="2">
    <source>
        <dbReference type="ARBA" id="ARBA00007193"/>
    </source>
</evidence>
<evidence type="ECO:0000313" key="14">
    <source>
        <dbReference type="Proteomes" id="UP000694920"/>
    </source>
</evidence>
<keyword evidence="14" id="KW-1185">Reference proteome</keyword>
<dbReference type="PANTHER" id="PTHR11690:SF247">
    <property type="entry name" value="PICKPOCKET 23, ISOFORM C"/>
    <property type="match status" value="1"/>
</dbReference>
<name>A0AAJ7BU19_CEPCN</name>
<comment type="subcellular location">
    <subcellularLocation>
        <location evidence="1">Membrane</location>
        <topology evidence="1">Multi-pass membrane protein</topology>
    </subcellularLocation>
</comment>
<dbReference type="PANTHER" id="PTHR11690">
    <property type="entry name" value="AMILORIDE-SENSITIVE SODIUM CHANNEL-RELATED"/>
    <property type="match status" value="1"/>
</dbReference>
<dbReference type="AlphaFoldDB" id="A0AAJ7BU19"/>
<evidence type="ECO:0000256" key="12">
    <source>
        <dbReference type="RuleBase" id="RU000679"/>
    </source>
</evidence>
<keyword evidence="8 12" id="KW-0406">Ion transport</keyword>
<feature type="transmembrane region" description="Helical" evidence="13">
    <location>
        <begin position="270"/>
        <end position="292"/>
    </location>
</feature>
<evidence type="ECO:0000256" key="11">
    <source>
        <dbReference type="ARBA" id="ARBA00023303"/>
    </source>
</evidence>
<keyword evidence="4 12" id="KW-0894">Sodium channel</keyword>
<dbReference type="GO" id="GO:0005886">
    <property type="term" value="C:plasma membrane"/>
    <property type="evidence" value="ECO:0007669"/>
    <property type="project" value="TreeGrafter"/>
</dbReference>
<organism evidence="14 15">
    <name type="scientific">Cephus cinctus</name>
    <name type="common">Wheat stem sawfly</name>
    <dbReference type="NCBI Taxonomy" id="211228"/>
    <lineage>
        <taxon>Eukaryota</taxon>
        <taxon>Metazoa</taxon>
        <taxon>Ecdysozoa</taxon>
        <taxon>Arthropoda</taxon>
        <taxon>Hexapoda</taxon>
        <taxon>Insecta</taxon>
        <taxon>Pterygota</taxon>
        <taxon>Neoptera</taxon>
        <taxon>Endopterygota</taxon>
        <taxon>Hymenoptera</taxon>
        <taxon>Cephoidea</taxon>
        <taxon>Cephidae</taxon>
        <taxon>Cephus</taxon>
    </lineage>
</organism>
<evidence type="ECO:0000256" key="4">
    <source>
        <dbReference type="ARBA" id="ARBA00022461"/>
    </source>
</evidence>
<evidence type="ECO:0000256" key="10">
    <source>
        <dbReference type="ARBA" id="ARBA00023201"/>
    </source>
</evidence>
<keyword evidence="10 12" id="KW-0739">Sodium transport</keyword>
<gene>
    <name evidence="15" type="primary">LOC107267130</name>
</gene>
<keyword evidence="9 13" id="KW-0472">Membrane</keyword>
<dbReference type="Proteomes" id="UP000694920">
    <property type="component" value="Unplaced"/>
</dbReference>
<keyword evidence="3 12" id="KW-0813">Transport</keyword>
<reference evidence="15" key="1">
    <citation type="submission" date="2025-08" db="UniProtKB">
        <authorList>
            <consortium name="RefSeq"/>
        </authorList>
    </citation>
    <scope>IDENTIFICATION</scope>
</reference>
<accession>A0AAJ7BU19</accession>
<evidence type="ECO:0000313" key="15">
    <source>
        <dbReference type="RefSeq" id="XP_015593906.1"/>
    </source>
</evidence>
<proteinExistence type="inferred from homology"/>
<evidence type="ECO:0000256" key="3">
    <source>
        <dbReference type="ARBA" id="ARBA00022448"/>
    </source>
</evidence>
<dbReference type="KEGG" id="ccin:107267130"/>
<evidence type="ECO:0000256" key="1">
    <source>
        <dbReference type="ARBA" id="ARBA00004141"/>
    </source>
</evidence>
<evidence type="ECO:0000256" key="6">
    <source>
        <dbReference type="ARBA" id="ARBA00022989"/>
    </source>
</evidence>
<dbReference type="InterPro" id="IPR001873">
    <property type="entry name" value="ENaC"/>
</dbReference>